<dbReference type="InterPro" id="IPR049625">
    <property type="entry name" value="Glyco_transf_61_cat"/>
</dbReference>
<dbReference type="Proteomes" id="UP000217186">
    <property type="component" value="Chromosome"/>
</dbReference>
<keyword evidence="7" id="KW-0325">Glycoprotein</keyword>
<dbReference type="Pfam" id="PF04577">
    <property type="entry name" value="Glyco_transf_61"/>
    <property type="match status" value="1"/>
</dbReference>
<keyword evidence="5" id="KW-1133">Transmembrane helix</keyword>
<dbReference type="PANTHER" id="PTHR20961:SF38">
    <property type="entry name" value="PROTEIN O-LINKED-MANNOSE BETA-1,4-N-ACETYLGLUCOSAMINYLTRANSFERASE 2"/>
    <property type="match status" value="1"/>
</dbReference>
<dbReference type="EMBL" id="CP016776">
    <property type="protein sequence ID" value="ASY20483.1"/>
    <property type="molecule type" value="Genomic_DNA"/>
</dbReference>
<dbReference type="KEGG" id="pvn:A7sIIA15_06525"/>
<name>A0A249KUI5_9ACTN</name>
<accession>A0A249KUI5</accession>
<evidence type="ECO:0000313" key="9">
    <source>
        <dbReference type="EMBL" id="ASY20483.1"/>
    </source>
</evidence>
<protein>
    <submittedName>
        <fullName evidence="9">DUF563 domain-containing protein</fullName>
    </submittedName>
</protein>
<evidence type="ECO:0000256" key="1">
    <source>
        <dbReference type="ARBA" id="ARBA00004167"/>
    </source>
</evidence>
<keyword evidence="4" id="KW-0812">Transmembrane</keyword>
<dbReference type="InterPro" id="IPR007657">
    <property type="entry name" value="Glycosyltransferase_61"/>
</dbReference>
<evidence type="ECO:0000256" key="6">
    <source>
        <dbReference type="ARBA" id="ARBA00023136"/>
    </source>
</evidence>
<evidence type="ECO:0000256" key="7">
    <source>
        <dbReference type="ARBA" id="ARBA00023180"/>
    </source>
</evidence>
<sequence>MYCLREAVIEPVQGLVYDLSGSLLAESTVWPLYQLYYSFPWMPKHITKVIDVGESILITSNAYGHWLAEDLGSIVHLISNYPNAKILVSKSAPKYVRDFLSIIDKDCIELEGPVRVKNLLFVSKSQDSGWMHPKDVEEIRNLPQFKAVLGFDLPTNSVYASRRNTKRSPRNEKLIELEFQKSGFEVVALEELNFMDEIKLLAETKNFAGVHGSAHVNSIFMPEGASLLDIVNENYWTELGPRITDIRRQRYFPVVFPGTPLDPVNMELIRLGIERLQSE</sequence>
<keyword evidence="6" id="KW-0472">Membrane</keyword>
<keyword evidence="10" id="KW-1185">Reference proteome</keyword>
<proteinExistence type="predicted"/>
<dbReference type="GO" id="GO:0016757">
    <property type="term" value="F:glycosyltransferase activity"/>
    <property type="evidence" value="ECO:0007669"/>
    <property type="project" value="UniProtKB-KW"/>
</dbReference>
<dbReference type="GO" id="GO:0016020">
    <property type="term" value="C:membrane"/>
    <property type="evidence" value="ECO:0007669"/>
    <property type="project" value="UniProtKB-SubCell"/>
</dbReference>
<evidence type="ECO:0000256" key="5">
    <source>
        <dbReference type="ARBA" id="ARBA00022989"/>
    </source>
</evidence>
<gene>
    <name evidence="9" type="ORF">A7sIIA15_06525</name>
</gene>
<feature type="domain" description="Glycosyltransferase 61 catalytic" evidence="8">
    <location>
        <begin position="63"/>
        <end position="227"/>
    </location>
</feature>
<evidence type="ECO:0000313" key="10">
    <source>
        <dbReference type="Proteomes" id="UP000217186"/>
    </source>
</evidence>
<evidence type="ECO:0000256" key="4">
    <source>
        <dbReference type="ARBA" id="ARBA00022692"/>
    </source>
</evidence>
<evidence type="ECO:0000256" key="3">
    <source>
        <dbReference type="ARBA" id="ARBA00022679"/>
    </source>
</evidence>
<keyword evidence="3" id="KW-0808">Transferase</keyword>
<keyword evidence="2" id="KW-0328">Glycosyltransferase</keyword>
<comment type="subcellular location">
    <subcellularLocation>
        <location evidence="1">Membrane</location>
        <topology evidence="1">Single-pass membrane protein</topology>
    </subcellularLocation>
</comment>
<dbReference type="PANTHER" id="PTHR20961">
    <property type="entry name" value="GLYCOSYLTRANSFERASE"/>
    <property type="match status" value="1"/>
</dbReference>
<evidence type="ECO:0000256" key="2">
    <source>
        <dbReference type="ARBA" id="ARBA00022676"/>
    </source>
</evidence>
<evidence type="ECO:0000259" key="8">
    <source>
        <dbReference type="Pfam" id="PF04577"/>
    </source>
</evidence>
<reference evidence="9 10" key="1">
    <citation type="submission" date="2016-07" db="EMBL/GenBank/DDBJ databases">
        <title>High microdiversification within the ubiquitous acI lineage of Actinobacteria.</title>
        <authorList>
            <person name="Neuenschwander S.M."/>
            <person name="Salcher M."/>
            <person name="Ghai R."/>
            <person name="Pernthaler J."/>
        </authorList>
    </citation>
    <scope>NUCLEOTIDE SEQUENCE [LARGE SCALE GENOMIC DNA]</scope>
    <source>
        <strain evidence="9">MMS-IIA-15</strain>
    </source>
</reference>
<organism evidence="9 10">
    <name type="scientific">Candidatus Planktophila vernalis</name>
    <dbReference type="NCBI Taxonomy" id="1884907"/>
    <lineage>
        <taxon>Bacteria</taxon>
        <taxon>Bacillati</taxon>
        <taxon>Actinomycetota</taxon>
        <taxon>Actinomycetes</taxon>
        <taxon>Candidatus Nanopelagicales</taxon>
        <taxon>Candidatus Nanopelagicaceae</taxon>
        <taxon>Candidatus Planktophila</taxon>
    </lineage>
</organism>
<dbReference type="AlphaFoldDB" id="A0A249KUI5"/>